<dbReference type="EMBL" id="JAEUBD010001178">
    <property type="protein sequence ID" value="KAH3664865.1"/>
    <property type="molecule type" value="Genomic_DNA"/>
</dbReference>
<feature type="compositionally biased region" description="Basic and acidic residues" evidence="1">
    <location>
        <begin position="31"/>
        <end position="57"/>
    </location>
</feature>
<feature type="region of interest" description="Disordered" evidence="1">
    <location>
        <begin position="1"/>
        <end position="152"/>
    </location>
</feature>
<evidence type="ECO:0000313" key="3">
    <source>
        <dbReference type="Proteomes" id="UP000788993"/>
    </source>
</evidence>
<reference evidence="2" key="2">
    <citation type="submission" date="2021-01" db="EMBL/GenBank/DDBJ databases">
        <authorList>
            <person name="Schikora-Tamarit M.A."/>
        </authorList>
    </citation>
    <scope>NUCLEOTIDE SEQUENCE</scope>
    <source>
        <strain evidence="2">NCAIM Y.01608</strain>
    </source>
</reference>
<sequence>MAEEPPPACRTPIETFTRPKIRRSSTNNYKSELEAHTHHETDSPQRQLERRKSEESTYQRMLPQFHRRQMSNHQDADDADDAASVISSRNYERMVGQTTDVQPNPSSVPRPHAPKQGSTAQERPADPERRLSFKFDDYKSHMLRKSLGDNQV</sequence>
<reference evidence="2" key="1">
    <citation type="journal article" date="2021" name="Open Biol.">
        <title>Shared evolutionary footprints suggest mitochondrial oxidative damage underlies multiple complex I losses in fungi.</title>
        <authorList>
            <person name="Schikora-Tamarit M.A."/>
            <person name="Marcet-Houben M."/>
            <person name="Nosek J."/>
            <person name="Gabaldon T."/>
        </authorList>
    </citation>
    <scope>NUCLEOTIDE SEQUENCE</scope>
    <source>
        <strain evidence="2">NCAIM Y.01608</strain>
    </source>
</reference>
<proteinExistence type="predicted"/>
<name>A0A9P8T4A7_9ASCO</name>
<comment type="caution">
    <text evidence="2">The sequence shown here is derived from an EMBL/GenBank/DDBJ whole genome shotgun (WGS) entry which is preliminary data.</text>
</comment>
<organism evidence="2 3">
    <name type="scientific">Ogataea polymorpha</name>
    <dbReference type="NCBI Taxonomy" id="460523"/>
    <lineage>
        <taxon>Eukaryota</taxon>
        <taxon>Fungi</taxon>
        <taxon>Dikarya</taxon>
        <taxon>Ascomycota</taxon>
        <taxon>Saccharomycotina</taxon>
        <taxon>Pichiomycetes</taxon>
        <taxon>Pichiales</taxon>
        <taxon>Pichiaceae</taxon>
        <taxon>Ogataea</taxon>
    </lineage>
</organism>
<protein>
    <submittedName>
        <fullName evidence="2">Uncharacterized protein</fullName>
    </submittedName>
</protein>
<accession>A0A9P8T4A7</accession>
<dbReference type="Proteomes" id="UP000788993">
    <property type="component" value="Unassembled WGS sequence"/>
</dbReference>
<evidence type="ECO:0000256" key="1">
    <source>
        <dbReference type="SAM" id="MobiDB-lite"/>
    </source>
</evidence>
<feature type="compositionally biased region" description="Polar residues" evidence="1">
    <location>
        <begin position="96"/>
        <end position="107"/>
    </location>
</feature>
<dbReference type="AlphaFoldDB" id="A0A9P8T4A7"/>
<keyword evidence="3" id="KW-1185">Reference proteome</keyword>
<feature type="compositionally biased region" description="Basic and acidic residues" evidence="1">
    <location>
        <begin position="123"/>
        <end position="140"/>
    </location>
</feature>
<gene>
    <name evidence="2" type="ORF">OGATHE_003680</name>
</gene>
<evidence type="ECO:0000313" key="2">
    <source>
        <dbReference type="EMBL" id="KAH3664865.1"/>
    </source>
</evidence>